<evidence type="ECO:0000256" key="4">
    <source>
        <dbReference type="ARBA" id="ARBA00023136"/>
    </source>
</evidence>
<accession>A0A251XDF9</accession>
<keyword evidence="8" id="KW-1185">Reference proteome</keyword>
<evidence type="ECO:0000313" key="8">
    <source>
        <dbReference type="Proteomes" id="UP000195062"/>
    </source>
</evidence>
<evidence type="ECO:0000313" key="7">
    <source>
        <dbReference type="EMBL" id="OUD99838.1"/>
    </source>
</evidence>
<dbReference type="EMBL" id="MDHH01000010">
    <property type="protein sequence ID" value="OUD99838.1"/>
    <property type="molecule type" value="Genomic_DNA"/>
</dbReference>
<comment type="caution">
    <text evidence="7">The sequence shown here is derived from an EMBL/GenBank/DDBJ whole genome shotgun (WGS) entry which is preliminary data.</text>
</comment>
<proteinExistence type="predicted"/>
<feature type="transmembrane region" description="Helical" evidence="5">
    <location>
        <begin position="22"/>
        <end position="44"/>
    </location>
</feature>
<organism evidence="7 8">
    <name type="scientific">Clavibacter michiganensis subsp. michiganensis</name>
    <dbReference type="NCBI Taxonomy" id="33013"/>
    <lineage>
        <taxon>Bacteria</taxon>
        <taxon>Bacillati</taxon>
        <taxon>Actinomycetota</taxon>
        <taxon>Actinomycetes</taxon>
        <taxon>Micrococcales</taxon>
        <taxon>Microbacteriaceae</taxon>
        <taxon>Clavibacter</taxon>
    </lineage>
</organism>
<keyword evidence="3 5" id="KW-1133">Transmembrane helix</keyword>
<reference evidence="7 8" key="1">
    <citation type="submission" date="2016-08" db="EMBL/GenBank/DDBJ databases">
        <title>Genome sequence of Clavibacter michiganensis subsp. michiganensis strain CASJ007.</title>
        <authorList>
            <person name="Thapa S.P."/>
            <person name="Coaker G."/>
        </authorList>
    </citation>
    <scope>NUCLEOTIDE SEQUENCE [LARGE SCALE GENOMIC DNA]</scope>
    <source>
        <strain evidence="7">CASJ007</strain>
    </source>
</reference>
<feature type="transmembrane region" description="Helical" evidence="5">
    <location>
        <begin position="88"/>
        <end position="110"/>
    </location>
</feature>
<feature type="transmembrane region" description="Helical" evidence="5">
    <location>
        <begin position="65"/>
        <end position="82"/>
    </location>
</feature>
<dbReference type="InterPro" id="IPR019109">
    <property type="entry name" value="MamF_MmsF"/>
</dbReference>
<dbReference type="AlphaFoldDB" id="A0A251XDF9"/>
<name>A0A251XDF9_CLAMM</name>
<dbReference type="Pfam" id="PF09685">
    <property type="entry name" value="MamF_MmsF"/>
    <property type="match status" value="1"/>
</dbReference>
<feature type="domain" description="Glyoxalase-like" evidence="6">
    <location>
        <begin position="142"/>
        <end position="254"/>
    </location>
</feature>
<dbReference type="Gene3D" id="3.10.180.10">
    <property type="entry name" value="2,3-Dihydroxybiphenyl 1,2-Dioxygenase, domain 1"/>
    <property type="match status" value="1"/>
</dbReference>
<dbReference type="SUPFAM" id="SSF54593">
    <property type="entry name" value="Glyoxalase/Bleomycin resistance protein/Dihydroxybiphenyl dioxygenase"/>
    <property type="match status" value="1"/>
</dbReference>
<evidence type="ECO:0000256" key="3">
    <source>
        <dbReference type="ARBA" id="ARBA00022989"/>
    </source>
</evidence>
<dbReference type="InterPro" id="IPR029068">
    <property type="entry name" value="Glyas_Bleomycin-R_OHBP_Dase"/>
</dbReference>
<dbReference type="Proteomes" id="UP000195062">
    <property type="component" value="Unassembled WGS sequence"/>
</dbReference>
<evidence type="ECO:0000256" key="2">
    <source>
        <dbReference type="ARBA" id="ARBA00022692"/>
    </source>
</evidence>
<evidence type="ECO:0000256" key="1">
    <source>
        <dbReference type="ARBA" id="ARBA00004141"/>
    </source>
</evidence>
<dbReference type="Pfam" id="PF18029">
    <property type="entry name" value="Glyoxalase_6"/>
    <property type="match status" value="1"/>
</dbReference>
<sequence length="272" mass="28988">MSATDPHPYGAPAPLTPSEDRLWASLTHFLAIFIVPSFIVWLVFRERGRFTDQEGKEATNWTINVVGALVILNVLQVVFGIIPILGVIIGLLLGLVIFAVVVVNIVFAIIGGTRVQAAGPTATRSTSGGSSRRTPVSARIRHVAIDCRDPHALSLFWAGVTGFAEDPDEPNLPGQDAAWLGDPVSGLGIILQRADAPKAGKNRVHLDLAPDDRTRDQEVDRVLALGAALVADRRNADGSGWVVLADPEGNEFCVERSDAEREAGDVVGAVVL</sequence>
<dbReference type="PANTHER" id="PTHR35908:SF1">
    <property type="entry name" value="CONSERVED PROTEIN"/>
    <property type="match status" value="1"/>
</dbReference>
<protein>
    <submittedName>
        <fullName evidence="7">Glyoxalase-like domain protein</fullName>
    </submittedName>
</protein>
<dbReference type="PANTHER" id="PTHR35908">
    <property type="entry name" value="HYPOTHETICAL FUSION PROTEIN"/>
    <property type="match status" value="1"/>
</dbReference>
<gene>
    <name evidence="7" type="ORF">CMMCAS07_20400</name>
</gene>
<dbReference type="CDD" id="cd06587">
    <property type="entry name" value="VOC"/>
    <property type="match status" value="1"/>
</dbReference>
<evidence type="ECO:0000256" key="5">
    <source>
        <dbReference type="SAM" id="Phobius"/>
    </source>
</evidence>
<keyword evidence="2 5" id="KW-0812">Transmembrane</keyword>
<evidence type="ECO:0000259" key="6">
    <source>
        <dbReference type="Pfam" id="PF18029"/>
    </source>
</evidence>
<keyword evidence="4 5" id="KW-0472">Membrane</keyword>
<dbReference type="InterPro" id="IPR041581">
    <property type="entry name" value="Glyoxalase_6"/>
</dbReference>
<comment type="subcellular location">
    <subcellularLocation>
        <location evidence="1">Membrane</location>
        <topology evidence="1">Multi-pass membrane protein</topology>
    </subcellularLocation>
</comment>